<keyword evidence="4 6" id="KW-1133">Transmembrane helix</keyword>
<dbReference type="InterPro" id="IPR020846">
    <property type="entry name" value="MFS_dom"/>
</dbReference>
<evidence type="ECO:0000313" key="9">
    <source>
        <dbReference type="Proteomes" id="UP000799772"/>
    </source>
</evidence>
<gene>
    <name evidence="8" type="ORF">NA57DRAFT_68253</name>
</gene>
<dbReference type="EMBL" id="ML978132">
    <property type="protein sequence ID" value="KAF2095326.1"/>
    <property type="molecule type" value="Genomic_DNA"/>
</dbReference>
<evidence type="ECO:0000256" key="5">
    <source>
        <dbReference type="ARBA" id="ARBA00023136"/>
    </source>
</evidence>
<feature type="transmembrane region" description="Helical" evidence="6">
    <location>
        <begin position="173"/>
        <end position="192"/>
    </location>
</feature>
<feature type="transmembrane region" description="Helical" evidence="6">
    <location>
        <begin position="369"/>
        <end position="389"/>
    </location>
</feature>
<feature type="transmembrane region" description="Helical" evidence="6">
    <location>
        <begin position="83"/>
        <end position="106"/>
    </location>
</feature>
<dbReference type="PANTHER" id="PTHR43791:SF97">
    <property type="entry name" value="ALLANTOATE TRANSPORTER, PUTATIVE (AFU_ORTHOLOGUE AFUA_1G14700)-RELATED"/>
    <property type="match status" value="1"/>
</dbReference>
<accession>A0A9P4IBP3</accession>
<evidence type="ECO:0000256" key="3">
    <source>
        <dbReference type="ARBA" id="ARBA00022692"/>
    </source>
</evidence>
<dbReference type="GO" id="GO:0022857">
    <property type="term" value="F:transmembrane transporter activity"/>
    <property type="evidence" value="ECO:0007669"/>
    <property type="project" value="InterPro"/>
</dbReference>
<feature type="transmembrane region" description="Helical" evidence="6">
    <location>
        <begin position="310"/>
        <end position="332"/>
    </location>
</feature>
<feature type="transmembrane region" description="Helical" evidence="6">
    <location>
        <begin position="339"/>
        <end position="357"/>
    </location>
</feature>
<proteinExistence type="predicted"/>
<dbReference type="PROSITE" id="PS50850">
    <property type="entry name" value="MFS"/>
    <property type="match status" value="1"/>
</dbReference>
<comment type="caution">
    <text evidence="8">The sequence shown here is derived from an EMBL/GenBank/DDBJ whole genome shotgun (WGS) entry which is preliminary data.</text>
</comment>
<evidence type="ECO:0000256" key="6">
    <source>
        <dbReference type="SAM" id="Phobius"/>
    </source>
</evidence>
<feature type="transmembrane region" description="Helical" evidence="6">
    <location>
        <begin position="138"/>
        <end position="161"/>
    </location>
</feature>
<dbReference type="InterPro" id="IPR011701">
    <property type="entry name" value="MFS"/>
</dbReference>
<dbReference type="AlphaFoldDB" id="A0A9P4IBP3"/>
<evidence type="ECO:0000256" key="1">
    <source>
        <dbReference type="ARBA" id="ARBA00004141"/>
    </source>
</evidence>
<keyword evidence="2" id="KW-0813">Transport</keyword>
<dbReference type="Pfam" id="PF07690">
    <property type="entry name" value="MFS_1"/>
    <property type="match status" value="1"/>
</dbReference>
<feature type="transmembrane region" description="Helical" evidence="6">
    <location>
        <begin position="275"/>
        <end position="298"/>
    </location>
</feature>
<organism evidence="8 9">
    <name type="scientific">Rhizodiscina lignyota</name>
    <dbReference type="NCBI Taxonomy" id="1504668"/>
    <lineage>
        <taxon>Eukaryota</taxon>
        <taxon>Fungi</taxon>
        <taxon>Dikarya</taxon>
        <taxon>Ascomycota</taxon>
        <taxon>Pezizomycotina</taxon>
        <taxon>Dothideomycetes</taxon>
        <taxon>Pleosporomycetidae</taxon>
        <taxon>Aulographales</taxon>
        <taxon>Rhizodiscinaceae</taxon>
        <taxon>Rhizodiscina</taxon>
    </lineage>
</organism>
<dbReference type="PANTHER" id="PTHR43791">
    <property type="entry name" value="PERMEASE-RELATED"/>
    <property type="match status" value="1"/>
</dbReference>
<name>A0A9P4IBP3_9PEZI</name>
<dbReference type="InterPro" id="IPR036259">
    <property type="entry name" value="MFS_trans_sf"/>
</dbReference>
<evidence type="ECO:0000259" key="7">
    <source>
        <dbReference type="PROSITE" id="PS50850"/>
    </source>
</evidence>
<reference evidence="8" key="1">
    <citation type="journal article" date="2020" name="Stud. Mycol.">
        <title>101 Dothideomycetes genomes: a test case for predicting lifestyles and emergence of pathogens.</title>
        <authorList>
            <person name="Haridas S."/>
            <person name="Albert R."/>
            <person name="Binder M."/>
            <person name="Bloem J."/>
            <person name="Labutti K."/>
            <person name="Salamov A."/>
            <person name="Andreopoulos B."/>
            <person name="Baker S."/>
            <person name="Barry K."/>
            <person name="Bills G."/>
            <person name="Bluhm B."/>
            <person name="Cannon C."/>
            <person name="Castanera R."/>
            <person name="Culley D."/>
            <person name="Daum C."/>
            <person name="Ezra D."/>
            <person name="Gonzalez J."/>
            <person name="Henrissat B."/>
            <person name="Kuo A."/>
            <person name="Liang C."/>
            <person name="Lipzen A."/>
            <person name="Lutzoni F."/>
            <person name="Magnuson J."/>
            <person name="Mondo S."/>
            <person name="Nolan M."/>
            <person name="Ohm R."/>
            <person name="Pangilinan J."/>
            <person name="Park H.-J."/>
            <person name="Ramirez L."/>
            <person name="Alfaro M."/>
            <person name="Sun H."/>
            <person name="Tritt A."/>
            <person name="Yoshinaga Y."/>
            <person name="Zwiers L.-H."/>
            <person name="Turgeon B."/>
            <person name="Goodwin S."/>
            <person name="Spatafora J."/>
            <person name="Crous P."/>
            <person name="Grigoriev I."/>
        </authorList>
    </citation>
    <scope>NUCLEOTIDE SEQUENCE</scope>
    <source>
        <strain evidence="8">CBS 133067</strain>
    </source>
</reference>
<dbReference type="SUPFAM" id="SSF103473">
    <property type="entry name" value="MFS general substrate transporter"/>
    <property type="match status" value="1"/>
</dbReference>
<keyword evidence="3 6" id="KW-0812">Transmembrane</keyword>
<protein>
    <submittedName>
        <fullName evidence="8">MFS transporter</fullName>
    </submittedName>
</protein>
<evidence type="ECO:0000313" key="8">
    <source>
        <dbReference type="EMBL" id="KAF2095326.1"/>
    </source>
</evidence>
<feature type="transmembrane region" description="Helical" evidence="6">
    <location>
        <begin position="401"/>
        <end position="422"/>
    </location>
</feature>
<dbReference type="GO" id="GO:0016020">
    <property type="term" value="C:membrane"/>
    <property type="evidence" value="ECO:0007669"/>
    <property type="project" value="UniProtKB-SubCell"/>
</dbReference>
<dbReference type="Gene3D" id="1.20.1250.20">
    <property type="entry name" value="MFS general substrate transporter like domains"/>
    <property type="match status" value="2"/>
</dbReference>
<evidence type="ECO:0000256" key="4">
    <source>
        <dbReference type="ARBA" id="ARBA00022989"/>
    </source>
</evidence>
<feature type="transmembrane region" description="Helical" evidence="6">
    <location>
        <begin position="113"/>
        <end position="132"/>
    </location>
</feature>
<evidence type="ECO:0000256" key="2">
    <source>
        <dbReference type="ARBA" id="ARBA00022448"/>
    </source>
</evidence>
<sequence>MAESKAINDRENIELVVSQTNDDNVIEKQIEDEPEARAVRRKIDLHLMPVLFFTGMISAVDKIVVSNAALYGMTKDLHINSNGLSWIGAIVAIGIFCGEVPAAYLVQRLKLNLLVPTMIVLWGAFTMLLGAAQNFPTIMALRFLLGFAESPIFPSCQVYCVMMYTQAEQPLRISIYLAALASLIVGPISYGIGVGGKDASIASWRLLFITMGGITVLWGFWTFFLLPANPATWRILSDKEKYVAIHRIQSNQTGIENKRIKWYQVREALLDPKSWVLFLYQVLIASFTGGLTTFASLIVNGLGYGPLQSVLLGMPTGAMQTSSAVICAIVGVQAKNIRCLTMAITCLVPLMGTALIWKLPTHLKHGRLAAYYLAYCFWGAYTLSASLPAQNTSGHSKKVTNNMMAFAAYSIGTVIGPFFFHAAYENGYITLMCCAAIAIPLAASYAGICVLQNRAKERAVAEGRYDHTDHVLSEELLDITDREKRDFRYQY</sequence>
<feature type="domain" description="Major facilitator superfamily (MFS) profile" evidence="7">
    <location>
        <begin position="47"/>
        <end position="491"/>
    </location>
</feature>
<feature type="transmembrane region" description="Helical" evidence="6">
    <location>
        <begin position="428"/>
        <end position="451"/>
    </location>
</feature>
<feature type="transmembrane region" description="Helical" evidence="6">
    <location>
        <begin position="50"/>
        <end position="71"/>
    </location>
</feature>
<keyword evidence="9" id="KW-1185">Reference proteome</keyword>
<feature type="transmembrane region" description="Helical" evidence="6">
    <location>
        <begin position="204"/>
        <end position="226"/>
    </location>
</feature>
<comment type="subcellular location">
    <subcellularLocation>
        <location evidence="1">Membrane</location>
        <topology evidence="1">Multi-pass membrane protein</topology>
    </subcellularLocation>
</comment>
<dbReference type="Proteomes" id="UP000799772">
    <property type="component" value="Unassembled WGS sequence"/>
</dbReference>
<dbReference type="OrthoDB" id="6730379at2759"/>
<keyword evidence="5 6" id="KW-0472">Membrane</keyword>